<name>A0ABN7J2I9_9BASI</name>
<gene>
    <name evidence="2" type="ORF">JKIAZH3_G4338</name>
</gene>
<evidence type="ECO:0000256" key="1">
    <source>
        <dbReference type="SAM" id="MobiDB-lite"/>
    </source>
</evidence>
<sequence>MRDLFVRNKNKFSSNTSGLVDIAPSSKLRKAICGTMPWKWNYLEHSAAVNELIKDTANDTAVHNAHHDLDQKSEEITGAWSKTKNDSNATAKDPTYHRLVLGKQLHRSSSN</sequence>
<dbReference type="EMBL" id="CAJHJG010004143">
    <property type="protein sequence ID" value="CAD6938725.1"/>
    <property type="molecule type" value="Genomic_DNA"/>
</dbReference>
<dbReference type="Proteomes" id="UP000836402">
    <property type="component" value="Unassembled WGS sequence"/>
</dbReference>
<keyword evidence="3" id="KW-1185">Reference proteome</keyword>
<evidence type="ECO:0000313" key="2">
    <source>
        <dbReference type="EMBL" id="CAD6938725.1"/>
    </source>
</evidence>
<organism evidence="2 3">
    <name type="scientific">Tilletia caries</name>
    <name type="common">wheat bunt fungus</name>
    <dbReference type="NCBI Taxonomy" id="13290"/>
    <lineage>
        <taxon>Eukaryota</taxon>
        <taxon>Fungi</taxon>
        <taxon>Dikarya</taxon>
        <taxon>Basidiomycota</taxon>
        <taxon>Ustilaginomycotina</taxon>
        <taxon>Exobasidiomycetes</taxon>
        <taxon>Tilletiales</taxon>
        <taxon>Tilletiaceae</taxon>
        <taxon>Tilletia</taxon>
    </lineage>
</organism>
<proteinExistence type="predicted"/>
<protein>
    <submittedName>
        <fullName evidence="2">Uncharacterized protein</fullName>
    </submittedName>
</protein>
<comment type="caution">
    <text evidence="2">The sequence shown here is derived from an EMBL/GenBank/DDBJ whole genome shotgun (WGS) entry which is preliminary data.</text>
</comment>
<evidence type="ECO:0000313" key="3">
    <source>
        <dbReference type="Proteomes" id="UP000836402"/>
    </source>
</evidence>
<feature type="compositionally biased region" description="Polar residues" evidence="1">
    <location>
        <begin position="80"/>
        <end position="90"/>
    </location>
</feature>
<accession>A0ABN7J2I9</accession>
<feature type="region of interest" description="Disordered" evidence="1">
    <location>
        <begin position="75"/>
        <end position="111"/>
    </location>
</feature>
<reference evidence="2" key="1">
    <citation type="submission" date="2020-10" db="EMBL/GenBank/DDBJ databases">
        <authorList>
            <person name="Sedaghatjoo S."/>
        </authorList>
    </citation>
    <scope>NUCLEOTIDE SEQUENCE</scope>
    <source>
        <strain evidence="2">AZH3</strain>
    </source>
</reference>